<dbReference type="Gene3D" id="3.40.30.120">
    <property type="match status" value="1"/>
</dbReference>
<accession>A0A7X2J3C3</accession>
<keyword evidence="6" id="KW-1185">Reference proteome</keyword>
<dbReference type="AlphaFoldDB" id="A0A7X2J3C3"/>
<reference evidence="5 6" key="1">
    <citation type="submission" date="2019-11" db="EMBL/GenBank/DDBJ databases">
        <title>Bacillus lacus genome.</title>
        <authorList>
            <person name="Allen C.J."/>
            <person name="Newman J.D."/>
        </authorList>
    </citation>
    <scope>NUCLEOTIDE SEQUENCE [LARGE SCALE GENOMIC DNA]</scope>
    <source>
        <strain evidence="5 6">KCTC 33946</strain>
    </source>
</reference>
<feature type="domain" description="FAD-binding" evidence="4">
    <location>
        <begin position="7"/>
        <end position="342"/>
    </location>
</feature>
<organism evidence="5 6">
    <name type="scientific">Metabacillus lacus</name>
    <dbReference type="NCBI Taxonomy" id="1983721"/>
    <lineage>
        <taxon>Bacteria</taxon>
        <taxon>Bacillati</taxon>
        <taxon>Bacillota</taxon>
        <taxon>Bacilli</taxon>
        <taxon>Bacillales</taxon>
        <taxon>Bacillaceae</taxon>
        <taxon>Metabacillus</taxon>
    </lineage>
</organism>
<dbReference type="SUPFAM" id="SSF51905">
    <property type="entry name" value="FAD/NAD(P)-binding domain"/>
    <property type="match status" value="1"/>
</dbReference>
<dbReference type="Pfam" id="PF21274">
    <property type="entry name" value="Rng_hyd_C"/>
    <property type="match status" value="1"/>
</dbReference>
<dbReference type="InterPro" id="IPR002938">
    <property type="entry name" value="FAD-bd"/>
</dbReference>
<keyword evidence="2" id="KW-0285">Flavoprotein</keyword>
<dbReference type="InterPro" id="IPR036188">
    <property type="entry name" value="FAD/NAD-bd_sf"/>
</dbReference>
<evidence type="ECO:0000256" key="3">
    <source>
        <dbReference type="ARBA" id="ARBA00022827"/>
    </source>
</evidence>
<proteinExistence type="predicted"/>
<gene>
    <name evidence="5" type="ORF">GJU40_17505</name>
</gene>
<dbReference type="Pfam" id="PF01494">
    <property type="entry name" value="FAD_binding_3"/>
    <property type="match status" value="1"/>
</dbReference>
<dbReference type="GO" id="GO:0071949">
    <property type="term" value="F:FAD binding"/>
    <property type="evidence" value="ECO:0007669"/>
    <property type="project" value="InterPro"/>
</dbReference>
<keyword evidence="3" id="KW-0274">FAD</keyword>
<dbReference type="Proteomes" id="UP000448867">
    <property type="component" value="Unassembled WGS sequence"/>
</dbReference>
<dbReference type="EMBL" id="WKKI01000051">
    <property type="protein sequence ID" value="MRX73933.1"/>
    <property type="molecule type" value="Genomic_DNA"/>
</dbReference>
<protein>
    <recommendedName>
        <fullName evidence="4">FAD-binding domain-containing protein</fullName>
    </recommendedName>
</protein>
<dbReference type="RefSeq" id="WP_154309390.1">
    <property type="nucleotide sequence ID" value="NZ_WKKI01000051.1"/>
</dbReference>
<dbReference type="PANTHER" id="PTHR43004:SF19">
    <property type="entry name" value="BINDING MONOOXYGENASE, PUTATIVE (JCVI)-RELATED"/>
    <property type="match status" value="1"/>
</dbReference>
<dbReference type="Gene3D" id="3.50.50.60">
    <property type="entry name" value="FAD/NAD(P)-binding domain"/>
    <property type="match status" value="1"/>
</dbReference>
<dbReference type="PANTHER" id="PTHR43004">
    <property type="entry name" value="TRK SYSTEM POTASSIUM UPTAKE PROTEIN"/>
    <property type="match status" value="1"/>
</dbReference>
<dbReference type="PRINTS" id="PR00420">
    <property type="entry name" value="RNGMNOXGNASE"/>
</dbReference>
<dbReference type="GO" id="GO:0016709">
    <property type="term" value="F:oxidoreductase activity, acting on paired donors, with incorporation or reduction of molecular oxygen, NAD(P)H as one donor, and incorporation of one atom of oxygen"/>
    <property type="evidence" value="ECO:0007669"/>
    <property type="project" value="UniProtKB-ARBA"/>
</dbReference>
<evidence type="ECO:0000313" key="5">
    <source>
        <dbReference type="EMBL" id="MRX73933.1"/>
    </source>
</evidence>
<comment type="cofactor">
    <cofactor evidence="1">
        <name>FAD</name>
        <dbReference type="ChEBI" id="CHEBI:57692"/>
    </cofactor>
</comment>
<comment type="caution">
    <text evidence="5">The sequence shown here is derived from an EMBL/GenBank/DDBJ whole genome shotgun (WGS) entry which is preliminary data.</text>
</comment>
<sequence length="516" mass="57408">MKDTLHTDVLVVGAGPVGLAIANELHHFGVNCMLIDKEKSISTKSKALGVMPRTLELLERLGLDREFTKKGLKAQTFHVYSGEKELVKLDLSDKLHSKFPYVLMIPQNETEDILYRHLKRQGGEVLWQTTLTEIEEMSSHISVKIKRNSGASGMIAAKYVIGCDGVHSTVRKKAGLTFQGKALEQQFSLADLKVEWNLPRDEVFAFVKDGEAAAFFPMKDGQHRVVFTSDEDELTSITLEEIQSVIERVGPSGARVHSPTWKSRFRIHQRMVESGKAGRVFLAGDAAHVHSPLGAQGMNMGIQDGVNLVWKLAFVLHYHAPQQLLSTYSEERVPVWENVLKRTELGTKMILSDNSIFSAVRNYMAPKISSLQLVEDFAVTTLSQLNVTYQNSSLSKGKRRFMGSRKLQAGERIPNVTLGDGEQLISYLSGKGLLLLLFTDGHSQVEQIKQMLKSFSTPVSIITPGNSGASTSLEQQFGIAKEGMILIRPDGYAGFVSDEASSEDLEKYLRQHFWKS</sequence>
<evidence type="ECO:0000313" key="6">
    <source>
        <dbReference type="Proteomes" id="UP000448867"/>
    </source>
</evidence>
<dbReference type="InterPro" id="IPR050641">
    <property type="entry name" value="RIFMO-like"/>
</dbReference>
<dbReference type="OrthoDB" id="9766816at2"/>
<name>A0A7X2J3C3_9BACI</name>
<evidence type="ECO:0000256" key="1">
    <source>
        <dbReference type="ARBA" id="ARBA00001974"/>
    </source>
</evidence>
<evidence type="ECO:0000256" key="2">
    <source>
        <dbReference type="ARBA" id="ARBA00022630"/>
    </source>
</evidence>
<evidence type="ECO:0000259" key="4">
    <source>
        <dbReference type="Pfam" id="PF01494"/>
    </source>
</evidence>
<dbReference type="Gene3D" id="3.30.70.2450">
    <property type="match status" value="1"/>
</dbReference>